<feature type="chain" id="PRO_5002260690" evidence="5">
    <location>
        <begin position="24"/>
        <end position="367"/>
    </location>
</feature>
<evidence type="ECO:0000313" key="7">
    <source>
        <dbReference type="Proteomes" id="UP000032141"/>
    </source>
</evidence>
<dbReference type="OMA" id="PYLNVNT"/>
<dbReference type="PANTHER" id="PTHR22835">
    <property type="entry name" value="ZINC FINGER FYVE DOMAIN CONTAINING PROTEIN"/>
    <property type="match status" value="1"/>
</dbReference>
<organism evidence="6 7">
    <name type="scientific">Brassica oleracea var. oleracea</name>
    <dbReference type="NCBI Taxonomy" id="109376"/>
    <lineage>
        <taxon>Eukaryota</taxon>
        <taxon>Viridiplantae</taxon>
        <taxon>Streptophyta</taxon>
        <taxon>Embryophyta</taxon>
        <taxon>Tracheophyta</taxon>
        <taxon>Spermatophyta</taxon>
        <taxon>Magnoliopsida</taxon>
        <taxon>eudicotyledons</taxon>
        <taxon>Gunneridae</taxon>
        <taxon>Pentapetalae</taxon>
        <taxon>rosids</taxon>
        <taxon>malvids</taxon>
        <taxon>Brassicales</taxon>
        <taxon>Brassicaceae</taxon>
        <taxon>Brassiceae</taxon>
        <taxon>Brassica</taxon>
    </lineage>
</organism>
<accession>A0A0D3EI11</accession>
<reference evidence="6" key="2">
    <citation type="submission" date="2015-03" db="UniProtKB">
        <authorList>
            <consortium name="EnsemblPlants"/>
        </authorList>
    </citation>
    <scope>IDENTIFICATION</scope>
</reference>
<protein>
    <submittedName>
        <fullName evidence="6">Uncharacterized protein</fullName>
    </submittedName>
</protein>
<comment type="similarity">
    <text evidence="1">Belongs to the 'GDSL' lipolytic enzyme family.</text>
</comment>
<feature type="signal peptide" evidence="5">
    <location>
        <begin position="1"/>
        <end position="23"/>
    </location>
</feature>
<dbReference type="InterPro" id="IPR036514">
    <property type="entry name" value="SGNH_hydro_sf"/>
</dbReference>
<dbReference type="Proteomes" id="UP000032141">
    <property type="component" value="Chromosome C9"/>
</dbReference>
<proteinExistence type="inferred from homology"/>
<keyword evidence="7" id="KW-1185">Reference proteome</keyword>
<dbReference type="EnsemblPlants" id="Bo9g181530.1">
    <property type="protein sequence ID" value="Bo9g181530.1"/>
    <property type="gene ID" value="Bo9g181530"/>
</dbReference>
<evidence type="ECO:0000256" key="2">
    <source>
        <dbReference type="ARBA" id="ARBA00022729"/>
    </source>
</evidence>
<dbReference type="Gramene" id="Bo9g181530.1">
    <property type="protein sequence ID" value="Bo9g181530.1"/>
    <property type="gene ID" value="Bo9g181530"/>
</dbReference>
<dbReference type="CDD" id="cd01837">
    <property type="entry name" value="SGNH_plant_lipase_like"/>
    <property type="match status" value="1"/>
</dbReference>
<dbReference type="STRING" id="109376.A0A0D3EI11"/>
<dbReference type="PANTHER" id="PTHR22835:SF677">
    <property type="entry name" value="ACETYLAJMALAN ESTERASE-LIKE"/>
    <property type="match status" value="1"/>
</dbReference>
<name>A0A0D3EI11_BRAOL</name>
<dbReference type="Pfam" id="PF00657">
    <property type="entry name" value="Lipase_GDSL"/>
    <property type="match status" value="1"/>
</dbReference>
<keyword evidence="3" id="KW-0378">Hydrolase</keyword>
<dbReference type="AlphaFoldDB" id="A0A0D3EI11"/>
<dbReference type="SUPFAM" id="SSF52266">
    <property type="entry name" value="SGNH hydrolase"/>
    <property type="match status" value="1"/>
</dbReference>
<dbReference type="InterPro" id="IPR035669">
    <property type="entry name" value="SGNH_plant_lipase-like"/>
</dbReference>
<dbReference type="GO" id="GO:0016788">
    <property type="term" value="F:hydrolase activity, acting on ester bonds"/>
    <property type="evidence" value="ECO:0007669"/>
    <property type="project" value="InterPro"/>
</dbReference>
<evidence type="ECO:0000256" key="4">
    <source>
        <dbReference type="ARBA" id="ARBA00023180"/>
    </source>
</evidence>
<evidence type="ECO:0000256" key="5">
    <source>
        <dbReference type="SAM" id="SignalP"/>
    </source>
</evidence>
<evidence type="ECO:0000313" key="6">
    <source>
        <dbReference type="EnsemblPlants" id="Bo9g181530.1"/>
    </source>
</evidence>
<evidence type="ECO:0000256" key="3">
    <source>
        <dbReference type="ARBA" id="ARBA00022801"/>
    </source>
</evidence>
<keyword evidence="2 5" id="KW-0732">Signal</keyword>
<sequence>MSTATTKALSLLVLLFFVSLVHATDPCLINSIYQFGDSIADTGNLIRNGPTGAKSHAASFPYGQTYFQQATGRCSNGQLMIDYLARRLQLPLLNPYLNVNTTQPSSFSNGVNFAVAGSTALNSSFFTSRNLHVPATNTPLSTQLSWFKSHLRSTCHSPSCLKQSLIMMGEIGGNDYNYGFFQGKSTEEIRSYIPHVVGAIAAAAREVIRAGAVNVVVPGNFPIGCFPIYLTSFPVNDPKAYDDKGCLIRLNEFAVDHNNQLQEAISSLQKEFPGVVIVYGDYYNAFQYVLRGSVGFDKSVALKSCCGVGGGYNYDGMRQCGAVGVPVCQNPDKFISWDGVHLTQKAYRFMSKFLNYKILPQLKCGGA</sequence>
<reference evidence="6 7" key="1">
    <citation type="journal article" date="2014" name="Genome Biol.">
        <title>Transcriptome and methylome profiling reveals relics of genome dominance in the mesopolyploid Brassica oleracea.</title>
        <authorList>
            <person name="Parkin I.A."/>
            <person name="Koh C."/>
            <person name="Tang H."/>
            <person name="Robinson S.J."/>
            <person name="Kagale S."/>
            <person name="Clarke W.E."/>
            <person name="Town C.D."/>
            <person name="Nixon J."/>
            <person name="Krishnakumar V."/>
            <person name="Bidwell S.L."/>
            <person name="Denoeud F."/>
            <person name="Belcram H."/>
            <person name="Links M.G."/>
            <person name="Just J."/>
            <person name="Clarke C."/>
            <person name="Bender T."/>
            <person name="Huebert T."/>
            <person name="Mason A.S."/>
            <person name="Pires J.C."/>
            <person name="Barker G."/>
            <person name="Moore J."/>
            <person name="Walley P.G."/>
            <person name="Manoli S."/>
            <person name="Batley J."/>
            <person name="Edwards D."/>
            <person name="Nelson M.N."/>
            <person name="Wang X."/>
            <person name="Paterson A.H."/>
            <person name="King G."/>
            <person name="Bancroft I."/>
            <person name="Chalhoub B."/>
            <person name="Sharpe A.G."/>
        </authorList>
    </citation>
    <scope>NUCLEOTIDE SEQUENCE</scope>
    <source>
        <strain evidence="6 7">cv. TO1000</strain>
    </source>
</reference>
<dbReference type="HOGENOM" id="CLU_015101_2_1_1"/>
<evidence type="ECO:0000256" key="1">
    <source>
        <dbReference type="ARBA" id="ARBA00008668"/>
    </source>
</evidence>
<keyword evidence="4" id="KW-0325">Glycoprotein</keyword>
<dbReference type="InterPro" id="IPR001087">
    <property type="entry name" value="GDSL"/>
</dbReference>
<dbReference type="eggNOG" id="ENOG502QQUR">
    <property type="taxonomic scope" value="Eukaryota"/>
</dbReference>
<dbReference type="Gene3D" id="3.40.50.1110">
    <property type="entry name" value="SGNH hydrolase"/>
    <property type="match status" value="1"/>
</dbReference>